<dbReference type="GO" id="GO:0055085">
    <property type="term" value="P:transmembrane transport"/>
    <property type="evidence" value="ECO:0007669"/>
    <property type="project" value="InterPro"/>
</dbReference>
<feature type="transmembrane region" description="Helical" evidence="7">
    <location>
        <begin position="172"/>
        <end position="195"/>
    </location>
</feature>
<evidence type="ECO:0000256" key="4">
    <source>
        <dbReference type="ARBA" id="ARBA00022692"/>
    </source>
</evidence>
<evidence type="ECO:0000256" key="5">
    <source>
        <dbReference type="ARBA" id="ARBA00022989"/>
    </source>
</evidence>
<feature type="domain" description="ABC transmembrane type-1" evidence="8">
    <location>
        <begin position="98"/>
        <end position="295"/>
    </location>
</feature>
<evidence type="ECO:0000256" key="3">
    <source>
        <dbReference type="ARBA" id="ARBA00022475"/>
    </source>
</evidence>
<keyword evidence="5 7" id="KW-1133">Transmembrane helix</keyword>
<keyword evidence="6 7" id="KW-0472">Membrane</keyword>
<reference evidence="9 10" key="1">
    <citation type="submission" date="2015-03" db="EMBL/GenBank/DDBJ databases">
        <title>Genome sequence of Kiloniella sp. P1-1, isolated from the gut microflora of Pacific white shrimp, Penaeus vannamei.</title>
        <authorList>
            <person name="Shao Z."/>
            <person name="Wang L."/>
            <person name="Li X."/>
        </authorList>
    </citation>
    <scope>NUCLEOTIDE SEQUENCE [LARGE SCALE GENOMIC DNA]</scope>
    <source>
        <strain evidence="9 10">P1-1</strain>
    </source>
</reference>
<comment type="caution">
    <text evidence="9">The sequence shown here is derived from an EMBL/GenBank/DDBJ whole genome shotgun (WGS) entry which is preliminary data.</text>
</comment>
<dbReference type="OrthoDB" id="9807402at2"/>
<proteinExistence type="inferred from homology"/>
<dbReference type="Gene3D" id="1.10.3720.10">
    <property type="entry name" value="MetI-like"/>
    <property type="match status" value="1"/>
</dbReference>
<dbReference type="InterPro" id="IPR035906">
    <property type="entry name" value="MetI-like_sf"/>
</dbReference>
<feature type="transmembrane region" description="Helical" evidence="7">
    <location>
        <begin position="279"/>
        <end position="302"/>
    </location>
</feature>
<keyword evidence="10" id="KW-1185">Reference proteome</keyword>
<evidence type="ECO:0000256" key="2">
    <source>
        <dbReference type="ARBA" id="ARBA00022448"/>
    </source>
</evidence>
<accession>A0A0M2R7G5</accession>
<comment type="subcellular location">
    <subcellularLocation>
        <location evidence="1 7">Cell membrane</location>
        <topology evidence="1 7">Multi-pass membrane protein</topology>
    </subcellularLocation>
</comment>
<dbReference type="GO" id="GO:0005886">
    <property type="term" value="C:plasma membrane"/>
    <property type="evidence" value="ECO:0007669"/>
    <property type="project" value="UniProtKB-SubCell"/>
</dbReference>
<dbReference type="RefSeq" id="WP_046508926.1">
    <property type="nucleotide sequence ID" value="NZ_LANI01000023.1"/>
</dbReference>
<evidence type="ECO:0000256" key="7">
    <source>
        <dbReference type="RuleBase" id="RU363032"/>
    </source>
</evidence>
<keyword evidence="4 7" id="KW-0812">Transmembrane</keyword>
<feature type="transmembrane region" description="Helical" evidence="7">
    <location>
        <begin position="238"/>
        <end position="258"/>
    </location>
</feature>
<dbReference type="Pfam" id="PF00528">
    <property type="entry name" value="BPD_transp_1"/>
    <property type="match status" value="1"/>
</dbReference>
<feature type="transmembrane region" description="Helical" evidence="7">
    <location>
        <begin position="12"/>
        <end position="30"/>
    </location>
</feature>
<dbReference type="Pfam" id="PF19300">
    <property type="entry name" value="BPD_transp_1_N"/>
    <property type="match status" value="1"/>
</dbReference>
<evidence type="ECO:0000259" key="8">
    <source>
        <dbReference type="PROSITE" id="PS50928"/>
    </source>
</evidence>
<dbReference type="Proteomes" id="UP000034491">
    <property type="component" value="Unassembled WGS sequence"/>
</dbReference>
<dbReference type="EMBL" id="LANI01000023">
    <property type="protein sequence ID" value="KKJ75960.1"/>
    <property type="molecule type" value="Genomic_DNA"/>
</dbReference>
<evidence type="ECO:0000256" key="1">
    <source>
        <dbReference type="ARBA" id="ARBA00004651"/>
    </source>
</evidence>
<dbReference type="SUPFAM" id="SSF161098">
    <property type="entry name" value="MetI-like"/>
    <property type="match status" value="1"/>
</dbReference>
<name>A0A0M2R7G5_9PROT</name>
<comment type="similarity">
    <text evidence="7">Belongs to the binding-protein-dependent transport system permease family.</text>
</comment>
<gene>
    <name evidence="9" type="ORF">WH95_15460</name>
</gene>
<dbReference type="PANTHER" id="PTHR43163">
    <property type="entry name" value="DIPEPTIDE TRANSPORT SYSTEM PERMEASE PROTEIN DPPB-RELATED"/>
    <property type="match status" value="1"/>
</dbReference>
<protein>
    <submittedName>
        <fullName evidence="9">Peptide ABC transporter permease</fullName>
    </submittedName>
</protein>
<dbReference type="CDD" id="cd06261">
    <property type="entry name" value="TM_PBP2"/>
    <property type="match status" value="1"/>
</dbReference>
<keyword evidence="2 7" id="KW-0813">Transport</keyword>
<evidence type="ECO:0000313" key="10">
    <source>
        <dbReference type="Proteomes" id="UP000034491"/>
    </source>
</evidence>
<feature type="transmembrane region" description="Helical" evidence="7">
    <location>
        <begin position="102"/>
        <end position="125"/>
    </location>
</feature>
<dbReference type="PANTHER" id="PTHR43163:SF6">
    <property type="entry name" value="DIPEPTIDE TRANSPORT SYSTEM PERMEASE PROTEIN DPPB-RELATED"/>
    <property type="match status" value="1"/>
</dbReference>
<dbReference type="AlphaFoldDB" id="A0A0M2R7G5"/>
<keyword evidence="3" id="KW-1003">Cell membrane</keyword>
<sequence length="317" mass="35237">MRSFILKRMATAIPTLLGMSMLGFFMVALTPGDPVEMELRRLGVIFTPDQVAALRQEYGLDQPIFKRYLDWLIRLLHLDMGQSIASGRSVIEEFKTHLPLTLTLAALSLALSILLSALFGITAALTRSKVLGSFVQLFSIFMVSIPSFWLALLLLFIFALSLEWISLLGSGAWYDLILPILTLSLGSAATMGRLMRDRILAVMSEDYIRLAIAKGLNPALILHRHIMKSILPPLVTNWAVTFGALLGGSVIVENIFNLPGLGQMALQAVFERDFAVLQAYLLFMGLIFFTSNFIADLLNYWLTPHFREQSSPQGAIE</sequence>
<evidence type="ECO:0000256" key="6">
    <source>
        <dbReference type="ARBA" id="ARBA00023136"/>
    </source>
</evidence>
<dbReference type="InterPro" id="IPR045621">
    <property type="entry name" value="BPD_transp_1_N"/>
</dbReference>
<dbReference type="InterPro" id="IPR000515">
    <property type="entry name" value="MetI-like"/>
</dbReference>
<dbReference type="STRING" id="1549748.WH95_15460"/>
<evidence type="ECO:0000313" key="9">
    <source>
        <dbReference type="EMBL" id="KKJ75960.1"/>
    </source>
</evidence>
<organism evidence="9 10">
    <name type="scientific">Kiloniella litopenaei</name>
    <dbReference type="NCBI Taxonomy" id="1549748"/>
    <lineage>
        <taxon>Bacteria</taxon>
        <taxon>Pseudomonadati</taxon>
        <taxon>Pseudomonadota</taxon>
        <taxon>Alphaproteobacteria</taxon>
        <taxon>Rhodospirillales</taxon>
        <taxon>Kiloniellaceae</taxon>
        <taxon>Kiloniella</taxon>
    </lineage>
</organism>
<dbReference type="PROSITE" id="PS50928">
    <property type="entry name" value="ABC_TM1"/>
    <property type="match status" value="1"/>
</dbReference>
<feature type="transmembrane region" description="Helical" evidence="7">
    <location>
        <begin position="137"/>
        <end position="160"/>
    </location>
</feature>